<feature type="domain" description="HTH araC/xylS-type" evidence="4">
    <location>
        <begin position="226"/>
        <end position="324"/>
    </location>
</feature>
<evidence type="ECO:0000256" key="3">
    <source>
        <dbReference type="ARBA" id="ARBA00023163"/>
    </source>
</evidence>
<dbReference type="CDD" id="cd03138">
    <property type="entry name" value="GATase1_AraC_2"/>
    <property type="match status" value="1"/>
</dbReference>
<dbReference type="RefSeq" id="WP_322467893.1">
    <property type="nucleotide sequence ID" value="NZ_JAXOJX010000069.1"/>
</dbReference>
<dbReference type="InterPro" id="IPR018060">
    <property type="entry name" value="HTH_AraC"/>
</dbReference>
<keyword evidence="3" id="KW-0804">Transcription</keyword>
<evidence type="ECO:0000259" key="4">
    <source>
        <dbReference type="PROSITE" id="PS01124"/>
    </source>
</evidence>
<dbReference type="PANTHER" id="PTHR43130:SF11">
    <property type="entry name" value="TRANSCRIPTIONAL REGULATORY PROTEIN"/>
    <property type="match status" value="1"/>
</dbReference>
<dbReference type="InterPro" id="IPR018062">
    <property type="entry name" value="HTH_AraC-typ_CS"/>
</dbReference>
<gene>
    <name evidence="5" type="ORF">SM757_28060</name>
</gene>
<keyword evidence="1" id="KW-0805">Transcription regulation</keyword>
<dbReference type="Pfam" id="PF01965">
    <property type="entry name" value="DJ-1_PfpI"/>
    <property type="match status" value="1"/>
</dbReference>
<keyword evidence="6" id="KW-1185">Reference proteome</keyword>
<dbReference type="Gene3D" id="3.40.50.880">
    <property type="match status" value="1"/>
</dbReference>
<keyword evidence="2" id="KW-0238">DNA-binding</keyword>
<dbReference type="SUPFAM" id="SSF46689">
    <property type="entry name" value="Homeodomain-like"/>
    <property type="match status" value="2"/>
</dbReference>
<dbReference type="InterPro" id="IPR029062">
    <property type="entry name" value="Class_I_gatase-like"/>
</dbReference>
<evidence type="ECO:0000256" key="1">
    <source>
        <dbReference type="ARBA" id="ARBA00023015"/>
    </source>
</evidence>
<evidence type="ECO:0000313" key="5">
    <source>
        <dbReference type="EMBL" id="MDZ5460442.1"/>
    </source>
</evidence>
<reference evidence="5 6" key="1">
    <citation type="submission" date="2023-11" db="EMBL/GenBank/DDBJ databases">
        <title>Draft genome of Azohydromonas lata strain H1 (DSM1123), a polyhydroxyalkanoate producer.</title>
        <authorList>
            <person name="Traversa D."/>
            <person name="D'Addabbo P."/>
            <person name="Pazzani C."/>
            <person name="Manzari C."/>
            <person name="Chiara M."/>
            <person name="Scrascia M."/>
        </authorList>
    </citation>
    <scope>NUCLEOTIDE SEQUENCE [LARGE SCALE GENOMIC DNA]</scope>
    <source>
        <strain evidence="5 6">H1</strain>
    </source>
</reference>
<dbReference type="Gene3D" id="1.10.10.60">
    <property type="entry name" value="Homeodomain-like"/>
    <property type="match status" value="2"/>
</dbReference>
<evidence type="ECO:0000256" key="2">
    <source>
        <dbReference type="ARBA" id="ARBA00023125"/>
    </source>
</evidence>
<dbReference type="EMBL" id="JAXOJX010000069">
    <property type="protein sequence ID" value="MDZ5460442.1"/>
    <property type="molecule type" value="Genomic_DNA"/>
</dbReference>
<dbReference type="InterPro" id="IPR020449">
    <property type="entry name" value="Tscrpt_reg_AraC-type_HTH"/>
</dbReference>
<sequence>MKPLIDVTVVLLDGGWISTSLGPVEVFHSAGLLWQDLQGQVPQPRFRVRTASIDGRPAACAYGVSMTPQCALADVGPTDVILVGSPGVEPIEQSDYDERLLQWLRDAHAAGTHIAGVCAGVAYVAASGLLDGRRATTHWALAGLLQQRFPAVHWQADKFVTEDSNLYCGGGVYAAIDLSLYLVEKFCGRDVALQSARALLVGMPRTCQDSYGTVPLSRPHADERIRRAEEFLQRHFREPVSAEVLAAHVGMSPRNLIRRFKDATGNLPNAYVQDLRVAAARELLEGSTSSVQAIAAQVGYEDVAFFRALFKRQTGMTPADYRRRFGQLTIARGELSTALATAGQQSAESQRSEQFLFDGLNFQ</sequence>
<dbReference type="InterPro" id="IPR002818">
    <property type="entry name" value="DJ-1/PfpI"/>
</dbReference>
<name>A0ABU5INJ0_9BURK</name>
<dbReference type="InterPro" id="IPR052158">
    <property type="entry name" value="INH-QAR"/>
</dbReference>
<proteinExistence type="predicted"/>
<accession>A0ABU5INJ0</accession>
<dbReference type="Pfam" id="PF12833">
    <property type="entry name" value="HTH_18"/>
    <property type="match status" value="1"/>
</dbReference>
<dbReference type="PRINTS" id="PR00032">
    <property type="entry name" value="HTHARAC"/>
</dbReference>
<dbReference type="Proteomes" id="UP001293718">
    <property type="component" value="Unassembled WGS sequence"/>
</dbReference>
<dbReference type="SMART" id="SM00342">
    <property type="entry name" value="HTH_ARAC"/>
    <property type="match status" value="1"/>
</dbReference>
<dbReference type="PROSITE" id="PS00041">
    <property type="entry name" value="HTH_ARAC_FAMILY_1"/>
    <property type="match status" value="1"/>
</dbReference>
<dbReference type="PANTHER" id="PTHR43130">
    <property type="entry name" value="ARAC-FAMILY TRANSCRIPTIONAL REGULATOR"/>
    <property type="match status" value="1"/>
</dbReference>
<dbReference type="SUPFAM" id="SSF52317">
    <property type="entry name" value="Class I glutamine amidotransferase-like"/>
    <property type="match status" value="1"/>
</dbReference>
<evidence type="ECO:0000313" key="6">
    <source>
        <dbReference type="Proteomes" id="UP001293718"/>
    </source>
</evidence>
<comment type="caution">
    <text evidence="5">The sequence shown here is derived from an EMBL/GenBank/DDBJ whole genome shotgun (WGS) entry which is preliminary data.</text>
</comment>
<protein>
    <submittedName>
        <fullName evidence="5">Helix-turn-helix domain-containing protein</fullName>
    </submittedName>
</protein>
<dbReference type="PROSITE" id="PS01124">
    <property type="entry name" value="HTH_ARAC_FAMILY_2"/>
    <property type="match status" value="1"/>
</dbReference>
<organism evidence="5 6">
    <name type="scientific">Azohydromonas lata</name>
    <dbReference type="NCBI Taxonomy" id="45677"/>
    <lineage>
        <taxon>Bacteria</taxon>
        <taxon>Pseudomonadati</taxon>
        <taxon>Pseudomonadota</taxon>
        <taxon>Betaproteobacteria</taxon>
        <taxon>Burkholderiales</taxon>
        <taxon>Sphaerotilaceae</taxon>
        <taxon>Azohydromonas</taxon>
    </lineage>
</organism>
<dbReference type="InterPro" id="IPR009057">
    <property type="entry name" value="Homeodomain-like_sf"/>
</dbReference>